<dbReference type="Gene3D" id="1.10.1200.10">
    <property type="entry name" value="ACP-like"/>
    <property type="match status" value="1"/>
</dbReference>
<dbReference type="FunFam" id="3.40.50.720:FF:000787">
    <property type="entry name" value="L-2-aminoadipate reductase"/>
    <property type="match status" value="1"/>
</dbReference>
<evidence type="ECO:0000256" key="8">
    <source>
        <dbReference type="ARBA" id="ARBA00022553"/>
    </source>
</evidence>
<dbReference type="GO" id="GO:0004043">
    <property type="term" value="F:L-aminoadipate-semialdehyde dehydrogenase [NAD(P)+] activity"/>
    <property type="evidence" value="ECO:0007669"/>
    <property type="project" value="UniProtKB-EC"/>
</dbReference>
<evidence type="ECO:0000256" key="10">
    <source>
        <dbReference type="ARBA" id="ARBA00022857"/>
    </source>
</evidence>
<dbReference type="PANTHER" id="PTHR44845:SF1">
    <property type="entry name" value="L-2-AMINOADIPATE REDUCTASE"/>
    <property type="match status" value="1"/>
</dbReference>
<name>A0A1Y1Z7I2_9PLEO</name>
<dbReference type="NCBIfam" id="TIGR01733">
    <property type="entry name" value="AA-adenyl-dom"/>
    <property type="match status" value="1"/>
</dbReference>
<evidence type="ECO:0000313" key="20">
    <source>
        <dbReference type="EMBL" id="ORY06220.1"/>
    </source>
</evidence>
<dbReference type="InterPro" id="IPR009081">
    <property type="entry name" value="PP-bd_ACP"/>
</dbReference>
<dbReference type="UniPathway" id="UPA00033">
    <property type="reaction ID" value="UER00032"/>
</dbReference>
<keyword evidence="8" id="KW-0597">Phosphoprotein</keyword>
<dbReference type="InterPro" id="IPR036736">
    <property type="entry name" value="ACP-like_sf"/>
</dbReference>
<evidence type="ECO:0000256" key="7">
    <source>
        <dbReference type="ARBA" id="ARBA00022450"/>
    </source>
</evidence>
<evidence type="ECO:0000256" key="13">
    <source>
        <dbReference type="ARBA" id="ARBA00029454"/>
    </source>
</evidence>
<protein>
    <recommendedName>
        <fullName evidence="15">Alpha-aminoadipate reductase</fullName>
        <ecNumber evidence="6">1.2.1.31</ecNumber>
        <ecNumber evidence="5">1.2.1.95</ecNumber>
    </recommendedName>
    <alternativeName>
        <fullName evidence="14">L-aminoadipate-semialdehyde dehydrogenase</fullName>
    </alternativeName>
</protein>
<evidence type="ECO:0000256" key="3">
    <source>
        <dbReference type="ARBA" id="ARBA00004827"/>
    </source>
</evidence>
<dbReference type="AlphaFoldDB" id="A0A1Y1Z7I2"/>
<dbReference type="SUPFAM" id="SSF56801">
    <property type="entry name" value="Acetyl-CoA synthetase-like"/>
    <property type="match status" value="1"/>
</dbReference>
<dbReference type="EMBL" id="MCFA01000118">
    <property type="protein sequence ID" value="ORY06220.1"/>
    <property type="molecule type" value="Genomic_DNA"/>
</dbReference>
<dbReference type="Gene3D" id="3.40.50.720">
    <property type="entry name" value="NAD(P)-binding Rossmann-like Domain"/>
    <property type="match status" value="1"/>
</dbReference>
<dbReference type="GO" id="GO:0019878">
    <property type="term" value="P:lysine biosynthetic process via aminoadipic acid"/>
    <property type="evidence" value="ECO:0007669"/>
    <property type="project" value="UniProtKB-UniPathway"/>
</dbReference>
<dbReference type="OrthoDB" id="329835at2759"/>
<evidence type="ECO:0000256" key="18">
    <source>
        <dbReference type="ARBA" id="ARBA00049537"/>
    </source>
</evidence>
<evidence type="ECO:0000256" key="5">
    <source>
        <dbReference type="ARBA" id="ARBA00012913"/>
    </source>
</evidence>
<organism evidence="20 21">
    <name type="scientific">Clohesyomyces aquaticus</name>
    <dbReference type="NCBI Taxonomy" id="1231657"/>
    <lineage>
        <taxon>Eukaryota</taxon>
        <taxon>Fungi</taxon>
        <taxon>Dikarya</taxon>
        <taxon>Ascomycota</taxon>
        <taxon>Pezizomycotina</taxon>
        <taxon>Dothideomycetes</taxon>
        <taxon>Pleosporomycetidae</taxon>
        <taxon>Pleosporales</taxon>
        <taxon>Lindgomycetaceae</taxon>
        <taxon>Clohesyomyces</taxon>
    </lineage>
</organism>
<dbReference type="InterPro" id="IPR013120">
    <property type="entry name" value="FAR_NAD-bd"/>
</dbReference>
<evidence type="ECO:0000256" key="6">
    <source>
        <dbReference type="ARBA" id="ARBA00013073"/>
    </source>
</evidence>
<dbReference type="CDD" id="cd05235">
    <property type="entry name" value="SDR_e1"/>
    <property type="match status" value="1"/>
</dbReference>
<dbReference type="InterPro" id="IPR010080">
    <property type="entry name" value="Thioester_reductase-like_dom"/>
</dbReference>
<dbReference type="PIRSF" id="PIRSF001617">
    <property type="entry name" value="Alpha-AR"/>
    <property type="match status" value="1"/>
</dbReference>
<evidence type="ECO:0000256" key="11">
    <source>
        <dbReference type="ARBA" id="ARBA00023002"/>
    </source>
</evidence>
<comment type="cofactor">
    <cofactor evidence="1">
        <name>pantetheine 4'-phosphate</name>
        <dbReference type="ChEBI" id="CHEBI:47942"/>
    </cofactor>
</comment>
<reference evidence="20 21" key="1">
    <citation type="submission" date="2016-07" db="EMBL/GenBank/DDBJ databases">
        <title>Pervasive Adenine N6-methylation of Active Genes in Fungi.</title>
        <authorList>
            <consortium name="DOE Joint Genome Institute"/>
            <person name="Mondo S.J."/>
            <person name="Dannebaum R.O."/>
            <person name="Kuo R.C."/>
            <person name="Labutti K."/>
            <person name="Haridas S."/>
            <person name="Kuo A."/>
            <person name="Salamov A."/>
            <person name="Ahrendt S.R."/>
            <person name="Lipzen A."/>
            <person name="Sullivan W."/>
            <person name="Andreopoulos W.B."/>
            <person name="Clum A."/>
            <person name="Lindquist E."/>
            <person name="Daum C."/>
            <person name="Ramamoorthy G.K."/>
            <person name="Gryganskyi A."/>
            <person name="Culley D."/>
            <person name="Magnuson J.K."/>
            <person name="James T.Y."/>
            <person name="O'Malley M.A."/>
            <person name="Stajich J.E."/>
            <person name="Spatafora J.W."/>
            <person name="Visel A."/>
            <person name="Grigoriev I.V."/>
        </authorList>
    </citation>
    <scope>NUCLEOTIDE SEQUENCE [LARGE SCALE GENOMIC DNA]</scope>
    <source>
        <strain evidence="20 21">CBS 115471</strain>
    </source>
</reference>
<gene>
    <name evidence="20" type="ORF">BCR34DRAFT_604261</name>
</gene>
<dbReference type="EC" id="1.2.1.95" evidence="5"/>
<dbReference type="PANTHER" id="PTHR44845">
    <property type="entry name" value="CARRIER DOMAIN-CONTAINING PROTEIN"/>
    <property type="match status" value="1"/>
</dbReference>
<keyword evidence="9" id="KW-0028">Amino-acid biosynthesis</keyword>
<keyword evidence="12" id="KW-0457">Lysine biosynthesis</keyword>
<comment type="caution">
    <text evidence="20">The sequence shown here is derived from an EMBL/GenBank/DDBJ whole genome shotgun (WGS) entry which is preliminary data.</text>
</comment>
<proteinExistence type="inferred from homology"/>
<dbReference type="NCBIfam" id="TIGR01746">
    <property type="entry name" value="Thioester-redct"/>
    <property type="match status" value="1"/>
</dbReference>
<evidence type="ECO:0000256" key="17">
    <source>
        <dbReference type="ARBA" id="ARBA00048414"/>
    </source>
</evidence>
<dbReference type="Pfam" id="PF00501">
    <property type="entry name" value="AMP-binding"/>
    <property type="match status" value="1"/>
</dbReference>
<evidence type="ECO:0000256" key="1">
    <source>
        <dbReference type="ARBA" id="ARBA00001957"/>
    </source>
</evidence>
<dbReference type="PROSITE" id="PS50075">
    <property type="entry name" value="CARRIER"/>
    <property type="match status" value="1"/>
</dbReference>
<sequence>MGAGPPPDIPDPTADLHWSDFKGPIHEIFAANARKHPERACVVETATSRSPERRFTYQQIFEATSILAHHFVQNGIQRGEVVMIFAHRGVDLVVAIMAVLAAGATFSVLDPLYPPDRQCIYLEVSQPRALVVIDKTTQEAGPLSDQVRGYIADNLDLRTEVPALQLKDDGTLVGGAKNGSDCLDDQRKRKADLPGVLVGPDSTPTLSFTSGSEGKPKGVKGRHFSLTHYFPWMAETFGLSEKDKFTMLSGIAHDPIQRDIFTPLFLGAQLLVPSKEDIQHEKLAEWMRKYGATVTHLTPAMGQILVGGASAIFPSLHHSFFVGDLLIKRDCRRLQDLAPNVRIVNMYGTTETQRAVSYYEVPSRSEAPDFLDSLGEVIPAGRGMNNVQLLVVDREDRNKICAPGQSGEIYVRAGGLAEEYLGLPDLTATKFVDNWFVENSKWVEEDHQRVESQTEAEPWRQFWKGPRDRLYRSGDLGHYGSDGNVHCTGRVDSQVKIRGFRIELGEIDSHLAAHPLVRENVTLLKRDAYEEPTLVSYIVPEMKRWYDWLEERGGQDDPTDSSMVGMLKRFKYLRDDVREHLKKKLPAYAVPSVLVPLSRFPLNPNGKIDRPALPFPEPSQLAAAGARRPSQLGTALTPTEKTVAEIWARLLHSVAAENISGTDSFFDLGGHSIIAQQLLLKIRQQWKDIDVPMNTIFQYPTLRGFSAHIDQALDPIGLRLDTGEAIEDEDIEDEDYSADARDLAKQLSKFKTRESLKPGEEIHTFLTGATGFLGAYILQDLLSRPGKTTLLIRAKDSDAALGRIRDTCQAYGLWADSWSSRIECLVGDLEKPNFGLSPETWNRLADSVDVVIHNAALVHWVLPYSRLRAPNVLSTVTALSLCAVGKAKNFCLVSSTSVLDSEHYVNLSDKSLAEGGNGVPESDDLEGSRKGLGTGYGQSKWAAEYLTRQAGKKGLRGAVVRPGYVTGDPVLGTTNTDDFLIRLLKGCIQLRSRPLIPNTINMVPVTHVSRTVVASVFNPPLSPLGVAQITSHPRITINDFCGALESLGYEVPATEYPAWKRKMEHYVAGTGDYTNQSEEHALLPLYHFVTGDLPADTRAPELDDANASKALKDDEKWTGEDWSKGASVSTQTVAVYVSYLIELGFMKRPEREGESKLPVLKIGEGMREGMKKVGGRRGVA</sequence>
<dbReference type="InterPro" id="IPR000873">
    <property type="entry name" value="AMP-dep_synth/lig_dom"/>
</dbReference>
<dbReference type="STRING" id="1231657.A0A1Y1Z7I2"/>
<feature type="domain" description="Carrier" evidence="19">
    <location>
        <begin position="634"/>
        <end position="713"/>
    </location>
</feature>
<dbReference type="Pfam" id="PF07993">
    <property type="entry name" value="NAD_binding_4"/>
    <property type="match status" value="1"/>
</dbReference>
<dbReference type="InterPro" id="IPR014397">
    <property type="entry name" value="Lys2"/>
</dbReference>
<dbReference type="SUPFAM" id="SSF51735">
    <property type="entry name" value="NAD(P)-binding Rossmann-fold domains"/>
    <property type="match status" value="1"/>
</dbReference>
<keyword evidence="7" id="KW-0596">Phosphopantetheine</keyword>
<evidence type="ECO:0000256" key="4">
    <source>
        <dbReference type="ARBA" id="ARBA00006432"/>
    </source>
</evidence>
<evidence type="ECO:0000256" key="2">
    <source>
        <dbReference type="ARBA" id="ARBA00003499"/>
    </source>
</evidence>
<dbReference type="SUPFAM" id="SSF47336">
    <property type="entry name" value="ACP-like"/>
    <property type="match status" value="1"/>
</dbReference>
<keyword evidence="21" id="KW-1185">Reference proteome</keyword>
<evidence type="ECO:0000259" key="19">
    <source>
        <dbReference type="PROSITE" id="PS50075"/>
    </source>
</evidence>
<dbReference type="InterPro" id="IPR010071">
    <property type="entry name" value="AA_adenyl_dom"/>
</dbReference>
<evidence type="ECO:0000256" key="14">
    <source>
        <dbReference type="ARBA" id="ARBA00031335"/>
    </source>
</evidence>
<accession>A0A1Y1Z7I2</accession>
<dbReference type="SMART" id="SM00823">
    <property type="entry name" value="PKS_PP"/>
    <property type="match status" value="1"/>
</dbReference>
<keyword evidence="11" id="KW-0560">Oxidoreductase</keyword>
<comment type="catalytic activity">
    <reaction evidence="16">
        <text>(S)-2-amino-6-oxohexanoate + AMP + diphosphate + NADP(+) = L-2-aminoadipate + ATP + NADPH + H(+)</text>
        <dbReference type="Rhea" id="RHEA:46936"/>
        <dbReference type="ChEBI" id="CHEBI:15378"/>
        <dbReference type="ChEBI" id="CHEBI:30616"/>
        <dbReference type="ChEBI" id="CHEBI:33019"/>
        <dbReference type="ChEBI" id="CHEBI:57783"/>
        <dbReference type="ChEBI" id="CHEBI:58321"/>
        <dbReference type="ChEBI" id="CHEBI:58349"/>
        <dbReference type="ChEBI" id="CHEBI:58672"/>
        <dbReference type="ChEBI" id="CHEBI:456215"/>
        <dbReference type="EC" id="1.2.1.95"/>
    </reaction>
</comment>
<dbReference type="NCBIfam" id="TIGR03443">
    <property type="entry name" value="alpha_am_amid"/>
    <property type="match status" value="1"/>
</dbReference>
<dbReference type="GO" id="GO:0031177">
    <property type="term" value="F:phosphopantetheine binding"/>
    <property type="evidence" value="ECO:0007669"/>
    <property type="project" value="InterPro"/>
</dbReference>
<dbReference type="Proteomes" id="UP000193144">
    <property type="component" value="Unassembled WGS sequence"/>
</dbReference>
<evidence type="ECO:0000256" key="16">
    <source>
        <dbReference type="ARBA" id="ARBA00048260"/>
    </source>
</evidence>
<evidence type="ECO:0000256" key="9">
    <source>
        <dbReference type="ARBA" id="ARBA00022605"/>
    </source>
</evidence>
<evidence type="ECO:0000313" key="21">
    <source>
        <dbReference type="Proteomes" id="UP000193144"/>
    </source>
</evidence>
<dbReference type="InterPro" id="IPR036291">
    <property type="entry name" value="NAD(P)-bd_dom_sf"/>
</dbReference>
<comment type="similarity">
    <text evidence="13">Belongs to the NRP synthetase family.</text>
</comment>
<comment type="pathway">
    <text evidence="3">Amino-acid biosynthesis; L-lysine biosynthesis via AAA pathway; L-lysine from L-alpha-aminoadipate (fungal route): step 1/3.</text>
</comment>
<evidence type="ECO:0000256" key="12">
    <source>
        <dbReference type="ARBA" id="ARBA00023154"/>
    </source>
</evidence>
<comment type="function">
    <text evidence="2">Catalyzes the activation of alpha-aminoadipate by ATP-dependent adenylation and the reduction of activated alpha-aminoadipate by NADPH. The activated alpha-aminoadipate is bound to the phosphopantheinyl group of the enzyme itself before it is reduced to (S)-2-amino-6-oxohexanoate.</text>
</comment>
<dbReference type="PROSITE" id="PS00455">
    <property type="entry name" value="AMP_BINDING"/>
    <property type="match status" value="1"/>
</dbReference>
<dbReference type="EC" id="1.2.1.31" evidence="6"/>
<dbReference type="InterPro" id="IPR045851">
    <property type="entry name" value="AMP-bd_C_sf"/>
</dbReference>
<comment type="catalytic activity">
    <reaction evidence="18">
        <text>(S)-2-amino-6-oxohexanoate + NADP(+) + H2O = L-2-aminoadipate + NADPH + 2 H(+)</text>
        <dbReference type="Rhea" id="RHEA:12304"/>
        <dbReference type="ChEBI" id="CHEBI:15377"/>
        <dbReference type="ChEBI" id="CHEBI:15378"/>
        <dbReference type="ChEBI" id="CHEBI:57783"/>
        <dbReference type="ChEBI" id="CHEBI:58321"/>
        <dbReference type="ChEBI" id="CHEBI:58349"/>
        <dbReference type="ChEBI" id="CHEBI:58672"/>
        <dbReference type="EC" id="1.2.1.31"/>
    </reaction>
</comment>
<dbReference type="InterPro" id="IPR042099">
    <property type="entry name" value="ANL_N_sf"/>
</dbReference>
<dbReference type="Gene3D" id="3.30.300.30">
    <property type="match status" value="1"/>
</dbReference>
<comment type="similarity">
    <text evidence="4">Belongs to the ATP-dependent AMP-binding enzyme family.</text>
</comment>
<dbReference type="InterPro" id="IPR020845">
    <property type="entry name" value="AMP-binding_CS"/>
</dbReference>
<dbReference type="Pfam" id="PF00550">
    <property type="entry name" value="PP-binding"/>
    <property type="match status" value="1"/>
</dbReference>
<dbReference type="InterPro" id="IPR020806">
    <property type="entry name" value="PKS_PP-bd"/>
</dbReference>
<dbReference type="Gene3D" id="3.40.50.12780">
    <property type="entry name" value="N-terminal domain of ligase-like"/>
    <property type="match status" value="1"/>
</dbReference>
<comment type="catalytic activity">
    <reaction evidence="17">
        <text>(S)-2-amino-6-oxohexanoate + NAD(+) + H2O = L-2-aminoadipate + NADH + 2 H(+)</text>
        <dbReference type="Rhea" id="RHEA:12308"/>
        <dbReference type="ChEBI" id="CHEBI:15377"/>
        <dbReference type="ChEBI" id="CHEBI:15378"/>
        <dbReference type="ChEBI" id="CHEBI:57540"/>
        <dbReference type="ChEBI" id="CHEBI:57945"/>
        <dbReference type="ChEBI" id="CHEBI:58321"/>
        <dbReference type="ChEBI" id="CHEBI:58672"/>
        <dbReference type="EC" id="1.2.1.31"/>
    </reaction>
</comment>
<keyword evidence="10" id="KW-0521">NADP</keyword>
<evidence type="ECO:0000256" key="15">
    <source>
        <dbReference type="ARBA" id="ARBA00032195"/>
    </source>
</evidence>